<dbReference type="EMBL" id="CP064056">
    <property type="protein sequence ID" value="QPM75454.1"/>
    <property type="molecule type" value="Genomic_DNA"/>
</dbReference>
<feature type="transmembrane region" description="Helical" evidence="6">
    <location>
        <begin position="362"/>
        <end position="384"/>
    </location>
</feature>
<dbReference type="InterPro" id="IPR020846">
    <property type="entry name" value="MFS_dom"/>
</dbReference>
<dbReference type="GO" id="GO:0022857">
    <property type="term" value="F:transmembrane transporter activity"/>
    <property type="evidence" value="ECO:0007669"/>
    <property type="project" value="InterPro"/>
</dbReference>
<feature type="transmembrane region" description="Helical" evidence="6">
    <location>
        <begin position="47"/>
        <end position="68"/>
    </location>
</feature>
<dbReference type="RefSeq" id="WP_195719112.1">
    <property type="nucleotide sequence ID" value="NZ_CP064056.1"/>
</dbReference>
<evidence type="ECO:0000256" key="6">
    <source>
        <dbReference type="SAM" id="Phobius"/>
    </source>
</evidence>
<dbReference type="PANTHER" id="PTHR23537">
    <property type="match status" value="1"/>
</dbReference>
<keyword evidence="2" id="KW-0813">Transport</keyword>
<evidence type="ECO:0000259" key="7">
    <source>
        <dbReference type="PROSITE" id="PS50850"/>
    </source>
</evidence>
<keyword evidence="5 6" id="KW-0472">Membrane</keyword>
<organism evidence="8 9">
    <name type="scientific">Staphylococcus lloydii</name>
    <dbReference type="NCBI Taxonomy" id="2781774"/>
    <lineage>
        <taxon>Bacteria</taxon>
        <taxon>Bacillati</taxon>
        <taxon>Bacillota</taxon>
        <taxon>Bacilli</taxon>
        <taxon>Bacillales</taxon>
        <taxon>Staphylococcaceae</taxon>
        <taxon>Staphylococcus</taxon>
    </lineage>
</organism>
<keyword evidence="4 6" id="KW-1133">Transmembrane helix</keyword>
<feature type="transmembrane region" description="Helical" evidence="6">
    <location>
        <begin position="9"/>
        <end position="27"/>
    </location>
</feature>
<evidence type="ECO:0000256" key="2">
    <source>
        <dbReference type="ARBA" id="ARBA00022448"/>
    </source>
</evidence>
<feature type="transmembrane region" description="Helical" evidence="6">
    <location>
        <begin position="133"/>
        <end position="154"/>
    </location>
</feature>
<dbReference type="KEGG" id="sllo:ISP08_01605"/>
<feature type="transmembrane region" description="Helical" evidence="6">
    <location>
        <begin position="274"/>
        <end position="292"/>
    </location>
</feature>
<feature type="transmembrane region" description="Helical" evidence="6">
    <location>
        <begin position="298"/>
        <end position="318"/>
    </location>
</feature>
<dbReference type="Gene3D" id="1.20.1250.20">
    <property type="entry name" value="MFS general substrate transporter like domains"/>
    <property type="match status" value="2"/>
</dbReference>
<feature type="transmembrane region" description="Helical" evidence="6">
    <location>
        <begin position="330"/>
        <end position="356"/>
    </location>
</feature>
<evidence type="ECO:0000256" key="5">
    <source>
        <dbReference type="ARBA" id="ARBA00023136"/>
    </source>
</evidence>
<dbReference type="Proteomes" id="UP000594455">
    <property type="component" value="Chromosome"/>
</dbReference>
<dbReference type="PROSITE" id="PS50850">
    <property type="entry name" value="MFS"/>
    <property type="match status" value="1"/>
</dbReference>
<name>A0A7T1B0E0_9STAP</name>
<evidence type="ECO:0000256" key="1">
    <source>
        <dbReference type="ARBA" id="ARBA00004651"/>
    </source>
</evidence>
<feature type="transmembrane region" description="Helical" evidence="6">
    <location>
        <begin position="214"/>
        <end position="237"/>
    </location>
</feature>
<feature type="transmembrane region" description="Helical" evidence="6">
    <location>
        <begin position="160"/>
        <end position="180"/>
    </location>
</feature>
<feature type="transmembrane region" description="Helical" evidence="6">
    <location>
        <begin position="75"/>
        <end position="92"/>
    </location>
</feature>
<dbReference type="InterPro" id="IPR036259">
    <property type="entry name" value="MFS_trans_sf"/>
</dbReference>
<proteinExistence type="predicted"/>
<evidence type="ECO:0000313" key="8">
    <source>
        <dbReference type="EMBL" id="QPM75454.1"/>
    </source>
</evidence>
<keyword evidence="9" id="KW-1185">Reference proteome</keyword>
<evidence type="ECO:0000256" key="3">
    <source>
        <dbReference type="ARBA" id="ARBA00022692"/>
    </source>
</evidence>
<evidence type="ECO:0000256" key="4">
    <source>
        <dbReference type="ARBA" id="ARBA00022989"/>
    </source>
</evidence>
<sequence length="396" mass="43506">MAKHAYRQLVLGMIALFIVMAIGRFAYTPILPFMKHVGMMNDQNAGFLATLNYLGYLIGAIIPLGFIYKSKVIDLKVYLIINILTTILMGFTEQYIVWAVYRIISGITSGAVFVLASNVVLEALKQGRRERISGLLYSAVGIGIFSSSIFIYFFTTDVRWQATWIILGICSLIGGLLVVIGMTENQSVKQDNGVHEHTQQQGQRFPKFMRFFSIAYFCEGAGYIITGTFLVAIVKSIPALADYAALSWMFVGLGAIPSTVIWSMIAEKIGYDKAIYGGFILQIIGISMPVFSHNTISLIISSLLFGATFLGLTTLFMSKGQQLMYKANGKANYVATLTVIYSVGQMIAPSISGWLIGDSGNYNAALIFATIILIVGLISAIVSFKVTERKDDVNEY</sequence>
<dbReference type="Pfam" id="PF06779">
    <property type="entry name" value="MFS_4"/>
    <property type="match status" value="1"/>
</dbReference>
<evidence type="ECO:0000313" key="9">
    <source>
        <dbReference type="Proteomes" id="UP000594455"/>
    </source>
</evidence>
<feature type="domain" description="Major facilitator superfamily (MFS) profile" evidence="7">
    <location>
        <begin position="9"/>
        <end position="388"/>
    </location>
</feature>
<dbReference type="AlphaFoldDB" id="A0A7T1B0E0"/>
<keyword evidence="3 6" id="KW-0812">Transmembrane</keyword>
<dbReference type="PANTHER" id="PTHR23537:SF1">
    <property type="entry name" value="SUGAR TRANSPORTER"/>
    <property type="match status" value="1"/>
</dbReference>
<dbReference type="InterPro" id="IPR010645">
    <property type="entry name" value="MFS_4"/>
</dbReference>
<gene>
    <name evidence="8" type="ORF">ISP08_01605</name>
</gene>
<dbReference type="SUPFAM" id="SSF103473">
    <property type="entry name" value="MFS general substrate transporter"/>
    <property type="match status" value="1"/>
</dbReference>
<comment type="subcellular location">
    <subcellularLocation>
        <location evidence="1">Cell membrane</location>
        <topology evidence="1">Multi-pass membrane protein</topology>
    </subcellularLocation>
</comment>
<accession>A0A7T1B0E0</accession>
<protein>
    <submittedName>
        <fullName evidence="8">YbfB/YjiJ family MFS transporter</fullName>
    </submittedName>
</protein>
<feature type="transmembrane region" description="Helical" evidence="6">
    <location>
        <begin position="243"/>
        <end position="262"/>
    </location>
</feature>
<reference evidence="8 9" key="1">
    <citation type="submission" date="2020-10" db="EMBL/GenBank/DDBJ databases">
        <title>Closed genome sequences of Staphylococcus lloydii sp. nov. and Staphylococcus durrellii sp. nov. Isolated from Captive Fruit Bats (Pteropus livingstonii).</title>
        <authorList>
            <person name="Fountain K."/>
        </authorList>
    </citation>
    <scope>NUCLEOTIDE SEQUENCE [LARGE SCALE GENOMIC DNA]</scope>
    <source>
        <strain evidence="8 9">23_2_7_LY</strain>
    </source>
</reference>
<feature type="transmembrane region" description="Helical" evidence="6">
    <location>
        <begin position="98"/>
        <end position="121"/>
    </location>
</feature>
<dbReference type="GO" id="GO:0005886">
    <property type="term" value="C:plasma membrane"/>
    <property type="evidence" value="ECO:0007669"/>
    <property type="project" value="UniProtKB-SubCell"/>
</dbReference>